<keyword evidence="4 7" id="KW-0812">Transmembrane</keyword>
<sequence length="480" mass="52252">MKLGFEIGPWTRRLSLAAAAPLVGFSSRFFRTILLSHFLAPAELGIAIAIAVVITTSEMISEVGLNHVVLVRSGPEAREFLAAAHGLQLLRGLVISIPLASFCVPLSAMFGVPQFWKSFLLAAFIPLIRSLYHLGVYQIQRDYEYRPQALSVCVSSIAGFAIVILAVSWVPDHRIILISLAVEAFLLVVLSHLLSPFDYEWRAPPRFIREVLKYGLPLTANGIALALISQADRLLVAGKLGVESLAVYAVVVGLAQTPISPMFEIFGTLGMSMMVRSQGTPERQLASFTWLLWLFSLLAFAYAAAVGLTLDFLAPLIYGSHYSVPPSWRVLITGIVFLSTYRGAHTILLLSLGETAKLAFANATVGLGVVAGALLVVTHPAPESILAGRLFGDIISIAVFHWVAFTSLRSSGRIILQCMVFSLASVSLFGFMIWSAPSPTWTTRMLFSATCLLPMSVLLWRAYASWRTRQRSFLAGALAP</sequence>
<evidence type="ECO:0000256" key="3">
    <source>
        <dbReference type="ARBA" id="ARBA00022475"/>
    </source>
</evidence>
<gene>
    <name evidence="8" type="ORF">AOQ71_15775</name>
</gene>
<dbReference type="Pfam" id="PF13440">
    <property type="entry name" value="Polysacc_synt_3"/>
    <property type="match status" value="1"/>
</dbReference>
<feature type="transmembrane region" description="Helical" evidence="7">
    <location>
        <begin position="149"/>
        <end position="169"/>
    </location>
</feature>
<comment type="caution">
    <text evidence="8">The sequence shown here is derived from an EMBL/GenBank/DDBJ whole genome shotgun (WGS) entry which is preliminary data.</text>
</comment>
<feature type="transmembrane region" description="Helical" evidence="7">
    <location>
        <begin position="175"/>
        <end position="194"/>
    </location>
</feature>
<feature type="transmembrane region" description="Helical" evidence="7">
    <location>
        <begin position="359"/>
        <end position="379"/>
    </location>
</feature>
<evidence type="ECO:0000256" key="6">
    <source>
        <dbReference type="ARBA" id="ARBA00023136"/>
    </source>
</evidence>
<dbReference type="AlphaFoldDB" id="A0A0R3DSM7"/>
<evidence type="ECO:0000256" key="5">
    <source>
        <dbReference type="ARBA" id="ARBA00022989"/>
    </source>
</evidence>
<evidence type="ECO:0000256" key="7">
    <source>
        <dbReference type="SAM" id="Phobius"/>
    </source>
</evidence>
<name>A0A0R3DSM7_9BRAD</name>
<dbReference type="GO" id="GO:0005886">
    <property type="term" value="C:plasma membrane"/>
    <property type="evidence" value="ECO:0007669"/>
    <property type="project" value="UniProtKB-SubCell"/>
</dbReference>
<keyword evidence="3" id="KW-1003">Cell membrane</keyword>
<feature type="transmembrane region" description="Helical" evidence="7">
    <location>
        <begin position="246"/>
        <end position="269"/>
    </location>
</feature>
<evidence type="ECO:0000313" key="8">
    <source>
        <dbReference type="EMBL" id="KRQ12609.1"/>
    </source>
</evidence>
<keyword evidence="6 7" id="KW-0472">Membrane</keyword>
<dbReference type="PANTHER" id="PTHR30250:SF10">
    <property type="entry name" value="LIPOPOLYSACCHARIDE BIOSYNTHESIS PROTEIN WZXC"/>
    <property type="match status" value="1"/>
</dbReference>
<evidence type="ECO:0000256" key="1">
    <source>
        <dbReference type="ARBA" id="ARBA00004651"/>
    </source>
</evidence>
<dbReference type="PANTHER" id="PTHR30250">
    <property type="entry name" value="PST FAMILY PREDICTED COLANIC ACID TRANSPORTER"/>
    <property type="match status" value="1"/>
</dbReference>
<dbReference type="InterPro" id="IPR050833">
    <property type="entry name" value="Poly_Biosynth_Transport"/>
</dbReference>
<feature type="transmembrane region" description="Helical" evidence="7">
    <location>
        <begin position="330"/>
        <end position="352"/>
    </location>
</feature>
<dbReference type="OrthoDB" id="7605542at2"/>
<keyword evidence="5 7" id="KW-1133">Transmembrane helix</keyword>
<evidence type="ECO:0000256" key="2">
    <source>
        <dbReference type="ARBA" id="ARBA00007430"/>
    </source>
</evidence>
<dbReference type="Proteomes" id="UP000051936">
    <property type="component" value="Unassembled WGS sequence"/>
</dbReference>
<proteinExistence type="inferred from homology"/>
<feature type="transmembrane region" description="Helical" evidence="7">
    <location>
        <begin position="214"/>
        <end position="231"/>
    </location>
</feature>
<comment type="similarity">
    <text evidence="2">Belongs to the polysaccharide synthase family.</text>
</comment>
<organism evidence="8 9">
    <name type="scientific">Bradyrhizobium manausense</name>
    <dbReference type="NCBI Taxonomy" id="989370"/>
    <lineage>
        <taxon>Bacteria</taxon>
        <taxon>Pseudomonadati</taxon>
        <taxon>Pseudomonadota</taxon>
        <taxon>Alphaproteobacteria</taxon>
        <taxon>Hyphomicrobiales</taxon>
        <taxon>Nitrobacteraceae</taxon>
        <taxon>Bradyrhizobium</taxon>
    </lineage>
</organism>
<accession>A0A0R3DSM7</accession>
<dbReference type="STRING" id="989370.AOQ71_15775"/>
<feature type="transmembrane region" description="Helical" evidence="7">
    <location>
        <begin position="414"/>
        <end position="434"/>
    </location>
</feature>
<feature type="transmembrane region" description="Helical" evidence="7">
    <location>
        <begin position="118"/>
        <end position="137"/>
    </location>
</feature>
<evidence type="ECO:0000256" key="4">
    <source>
        <dbReference type="ARBA" id="ARBA00022692"/>
    </source>
</evidence>
<comment type="subcellular location">
    <subcellularLocation>
        <location evidence="1">Cell membrane</location>
        <topology evidence="1">Multi-pass membrane protein</topology>
    </subcellularLocation>
</comment>
<feature type="transmembrane region" description="Helical" evidence="7">
    <location>
        <begin position="385"/>
        <end position="405"/>
    </location>
</feature>
<evidence type="ECO:0000313" key="9">
    <source>
        <dbReference type="Proteomes" id="UP000051936"/>
    </source>
</evidence>
<reference evidence="8 9" key="1">
    <citation type="submission" date="2015-09" db="EMBL/GenBank/DDBJ databases">
        <title>Draft Genome Sequence of Bradyrhizobium manausense Strain BR 3351T, a Novel Symbiotic Nitrogen-Fixing Alphaproteobacterium Isolated from Brazilian Amazon Rain Forest.</title>
        <authorList>
            <person name="De Araujo J.L."/>
            <person name="Zilli J.E."/>
        </authorList>
    </citation>
    <scope>NUCLEOTIDE SEQUENCE [LARGE SCALE GENOMIC DNA]</scope>
    <source>
        <strain evidence="8 9">BR3351</strain>
    </source>
</reference>
<dbReference type="RefSeq" id="WP_057747590.1">
    <property type="nucleotide sequence ID" value="NZ_LJYG01000062.1"/>
</dbReference>
<keyword evidence="9" id="KW-1185">Reference proteome</keyword>
<protein>
    <recommendedName>
        <fullName evidence="10">Polysaccharide biosynthesis protein</fullName>
    </recommendedName>
</protein>
<feature type="transmembrane region" description="Helical" evidence="7">
    <location>
        <begin position="446"/>
        <end position="464"/>
    </location>
</feature>
<dbReference type="EMBL" id="LJYG01000062">
    <property type="protein sequence ID" value="KRQ12609.1"/>
    <property type="molecule type" value="Genomic_DNA"/>
</dbReference>
<feature type="transmembrane region" description="Helical" evidence="7">
    <location>
        <begin position="92"/>
        <end position="112"/>
    </location>
</feature>
<feature type="transmembrane region" description="Helical" evidence="7">
    <location>
        <begin position="290"/>
        <end position="318"/>
    </location>
</feature>
<evidence type="ECO:0008006" key="10">
    <source>
        <dbReference type="Google" id="ProtNLM"/>
    </source>
</evidence>